<dbReference type="OrthoDB" id="9797653at2"/>
<dbReference type="InterPro" id="IPR050509">
    <property type="entry name" value="CoA-transferase_III"/>
</dbReference>
<keyword evidence="2" id="KW-0808">Transferase</keyword>
<dbReference type="eggNOG" id="COG1804">
    <property type="taxonomic scope" value="Bacteria"/>
</dbReference>
<organism evidence="3 4">
    <name type="scientific">Desulfitobacterium metallireducens DSM 15288</name>
    <dbReference type="NCBI Taxonomy" id="871968"/>
    <lineage>
        <taxon>Bacteria</taxon>
        <taxon>Bacillati</taxon>
        <taxon>Bacillota</taxon>
        <taxon>Clostridia</taxon>
        <taxon>Eubacteriales</taxon>
        <taxon>Desulfitobacteriaceae</taxon>
        <taxon>Desulfitobacterium</taxon>
    </lineage>
</organism>
<evidence type="ECO:0000256" key="1">
    <source>
        <dbReference type="ARBA" id="ARBA00008383"/>
    </source>
</evidence>
<dbReference type="GO" id="GO:0016740">
    <property type="term" value="F:transferase activity"/>
    <property type="evidence" value="ECO:0007669"/>
    <property type="project" value="UniProtKB-KW"/>
</dbReference>
<comment type="similarity">
    <text evidence="1">Belongs to the CoA-transferase III family.</text>
</comment>
<accession>W0E8Z5</accession>
<dbReference type="AlphaFoldDB" id="W0E8Z5"/>
<evidence type="ECO:0000256" key="2">
    <source>
        <dbReference type="ARBA" id="ARBA00022679"/>
    </source>
</evidence>
<evidence type="ECO:0000313" key="3">
    <source>
        <dbReference type="EMBL" id="AHF07340.1"/>
    </source>
</evidence>
<keyword evidence="4" id="KW-1185">Reference proteome</keyword>
<gene>
    <name evidence="3" type="ORF">DESME_10090</name>
</gene>
<dbReference type="InterPro" id="IPR044855">
    <property type="entry name" value="CoA-Trfase_III_dom3_sf"/>
</dbReference>
<dbReference type="SUPFAM" id="SSF89796">
    <property type="entry name" value="CoA-transferase family III (CaiB/BaiF)"/>
    <property type="match status" value="1"/>
</dbReference>
<dbReference type="KEGG" id="dmt:DESME_10090"/>
<dbReference type="STRING" id="871968.DESME_10090"/>
<dbReference type="RefSeq" id="WP_006716133.1">
    <property type="nucleotide sequence ID" value="NZ_CP007032.1"/>
</dbReference>
<proteinExistence type="inferred from homology"/>
<dbReference type="Gene3D" id="3.30.1540.10">
    <property type="entry name" value="formyl-coa transferase, domain 3"/>
    <property type="match status" value="1"/>
</dbReference>
<dbReference type="Pfam" id="PF02515">
    <property type="entry name" value="CoA_transf_3"/>
    <property type="match status" value="1"/>
</dbReference>
<dbReference type="EMBL" id="CP007032">
    <property type="protein sequence ID" value="AHF07340.1"/>
    <property type="molecule type" value="Genomic_DNA"/>
</dbReference>
<dbReference type="InterPro" id="IPR003673">
    <property type="entry name" value="CoA-Trfase_fam_III"/>
</dbReference>
<dbReference type="PANTHER" id="PTHR48228">
    <property type="entry name" value="SUCCINYL-COA--D-CITRAMALATE COA-TRANSFERASE"/>
    <property type="match status" value="1"/>
</dbReference>
<dbReference type="InterPro" id="IPR023606">
    <property type="entry name" value="CoA-Trfase_III_dom_1_sf"/>
</dbReference>
<sequence length="404" mass="44615">MKSTEMPKFGNLQGIKVLSIGSAIAGPFVGTLFSEQGADVIYAESTISPDMFRMFGDVFTVEHRNQRSITLDVPSPEGRKILARLLEKCDVLVENSKGGTWAKWGLTDDVLWEINPKLVIAHISGFGQTGDPGYITRGSFDPIGQAFSGFMAINGEPDPAPPYAAKPFTCDYITALTAAWSCMAALYRTRKTGIGESIDIAQYETLARLQGNFLTEGINNGKQPQRMGNKDLRSALENVQKCKDGNWVMLALGGAAVLKRVEKLWGLGDDPDFAETHGVIFKTDGPRAEKFVKAAVEFCQTHTAEEVDSILNAHQIPCSMIMTYEMMLENPQYKARETITEWHDPITDRMVKGVGPIPKFKNNPSQIFRGGATYGMDNEDVLSEIGFSEAEIQNFYETKTIKKQ</sequence>
<reference evidence="3 4" key="1">
    <citation type="submission" date="2013-12" db="EMBL/GenBank/DDBJ databases">
        <authorList>
            <consortium name="DOE Joint Genome Institute"/>
            <person name="Smidt H."/>
            <person name="Huntemann M."/>
            <person name="Han J."/>
            <person name="Chen A."/>
            <person name="Kyrpides N."/>
            <person name="Mavromatis K."/>
            <person name="Markowitz V."/>
            <person name="Palaniappan K."/>
            <person name="Ivanova N."/>
            <person name="Schaumberg A."/>
            <person name="Pati A."/>
            <person name="Liolios K."/>
            <person name="Nordberg H.P."/>
            <person name="Cantor M.N."/>
            <person name="Hua S.X."/>
            <person name="Woyke T."/>
        </authorList>
    </citation>
    <scope>NUCLEOTIDE SEQUENCE [LARGE SCALE GENOMIC DNA]</scope>
    <source>
        <strain evidence="4">DSM 15288</strain>
    </source>
</reference>
<dbReference type="PANTHER" id="PTHR48228:SF6">
    <property type="entry name" value="L-CARNITINE COA-TRANSFERASE"/>
    <property type="match status" value="1"/>
</dbReference>
<dbReference type="HOGENOM" id="CLU_033975_2_0_9"/>
<evidence type="ECO:0000313" key="4">
    <source>
        <dbReference type="Proteomes" id="UP000010847"/>
    </source>
</evidence>
<dbReference type="Proteomes" id="UP000010847">
    <property type="component" value="Chromosome"/>
</dbReference>
<protein>
    <submittedName>
        <fullName evidence="3">Carnitine dehydratase</fullName>
    </submittedName>
</protein>
<dbReference type="Gene3D" id="3.40.50.10540">
    <property type="entry name" value="Crotonobetainyl-coa:carnitine coa-transferase, domain 1"/>
    <property type="match status" value="1"/>
</dbReference>
<name>W0E8Z5_9FIRM</name>